<proteinExistence type="predicted"/>
<feature type="transmembrane region" description="Helical" evidence="1">
    <location>
        <begin position="102"/>
        <end position="121"/>
    </location>
</feature>
<dbReference type="RefSeq" id="WP_076467117.1">
    <property type="nucleotide sequence ID" value="NZ_JAPZVI010000018.1"/>
</dbReference>
<evidence type="ECO:0000256" key="1">
    <source>
        <dbReference type="SAM" id="Phobius"/>
    </source>
</evidence>
<sequence length="164" mass="17457">MPESLNSLLRLLQDSALGETVRNAEFLYPVLEASHILGIALLVGPAFIFDLRLLGFGHHIVPVTTAARHLLPVSHIGFALLMITGIALLSSQATVVAGTGAAPWKFGLLILACVNVLVFHCGIYRRVNEWTDATATPIAARAGASVSLITWTGVIFAGRLLAYT</sequence>
<evidence type="ECO:0008006" key="4">
    <source>
        <dbReference type="Google" id="ProtNLM"/>
    </source>
</evidence>
<protein>
    <recommendedName>
        <fullName evidence="4">DUF2214 domain-containing protein</fullName>
    </recommendedName>
</protein>
<keyword evidence="1" id="KW-1133">Transmembrane helix</keyword>
<keyword evidence="1" id="KW-0472">Membrane</keyword>
<feature type="transmembrane region" description="Helical" evidence="1">
    <location>
        <begin position="142"/>
        <end position="162"/>
    </location>
</feature>
<evidence type="ECO:0000313" key="2">
    <source>
        <dbReference type="EMBL" id="MCZ8403807.1"/>
    </source>
</evidence>
<dbReference type="AlphaFoldDB" id="A0A9X3L190"/>
<reference evidence="2" key="1">
    <citation type="submission" date="2022-12" db="EMBL/GenBank/DDBJ databases">
        <authorList>
            <person name="Voronina O.L."/>
            <person name="Kunda M.S."/>
            <person name="Ryzhova N."/>
            <person name="Aksenova E.I."/>
        </authorList>
    </citation>
    <scope>NUCLEOTIDE SEQUENCE</scope>
    <source>
        <strain evidence="2">SCCH136:Ach223948</strain>
    </source>
</reference>
<dbReference type="Proteomes" id="UP001141992">
    <property type="component" value="Unassembled WGS sequence"/>
</dbReference>
<feature type="transmembrane region" description="Helical" evidence="1">
    <location>
        <begin position="26"/>
        <end position="49"/>
    </location>
</feature>
<accession>A0A9X3L190</accession>
<keyword evidence="1" id="KW-0812">Transmembrane</keyword>
<comment type="caution">
    <text evidence="2">The sequence shown here is derived from an EMBL/GenBank/DDBJ whole genome shotgun (WGS) entry which is preliminary data.</text>
</comment>
<organism evidence="2 3">
    <name type="scientific">Alcaligenes xylosoxydans xylosoxydans</name>
    <name type="common">Achromobacter xylosoxidans</name>
    <dbReference type="NCBI Taxonomy" id="85698"/>
    <lineage>
        <taxon>Bacteria</taxon>
        <taxon>Pseudomonadati</taxon>
        <taxon>Pseudomonadota</taxon>
        <taxon>Betaproteobacteria</taxon>
        <taxon>Burkholderiales</taxon>
        <taxon>Alcaligenaceae</taxon>
        <taxon>Achromobacter</taxon>
    </lineage>
</organism>
<evidence type="ECO:0000313" key="3">
    <source>
        <dbReference type="Proteomes" id="UP001141992"/>
    </source>
</evidence>
<feature type="transmembrane region" description="Helical" evidence="1">
    <location>
        <begin position="70"/>
        <end position="90"/>
    </location>
</feature>
<dbReference type="EMBL" id="JAPZVI010000018">
    <property type="protein sequence ID" value="MCZ8403807.1"/>
    <property type="molecule type" value="Genomic_DNA"/>
</dbReference>
<name>A0A9X3L190_ALCXX</name>
<gene>
    <name evidence="2" type="ORF">O9570_20295</name>
</gene>